<dbReference type="Proteomes" id="UP000186309">
    <property type="component" value="Chromosome"/>
</dbReference>
<protein>
    <recommendedName>
        <fullName evidence="7">VWFA domain-containing protein</fullName>
    </recommendedName>
</protein>
<evidence type="ECO:0000256" key="4">
    <source>
        <dbReference type="ARBA" id="ARBA00023136"/>
    </source>
</evidence>
<evidence type="ECO:0000256" key="1">
    <source>
        <dbReference type="ARBA" id="ARBA00022475"/>
    </source>
</evidence>
<feature type="domain" description="VWFA" evidence="7">
    <location>
        <begin position="79"/>
        <end position="283"/>
    </location>
</feature>
<evidence type="ECO:0000313" key="9">
    <source>
        <dbReference type="Proteomes" id="UP000186309"/>
    </source>
</evidence>
<proteinExistence type="predicted"/>
<dbReference type="PANTHER" id="PTHR22550:SF5">
    <property type="entry name" value="LEUCINE ZIPPER PROTEIN 4"/>
    <property type="match status" value="1"/>
</dbReference>
<feature type="transmembrane region" description="Helical" evidence="6">
    <location>
        <begin position="6"/>
        <end position="23"/>
    </location>
</feature>
<dbReference type="InterPro" id="IPR011990">
    <property type="entry name" value="TPR-like_helical_dom_sf"/>
</dbReference>
<evidence type="ECO:0000259" key="7">
    <source>
        <dbReference type="PROSITE" id="PS50234"/>
    </source>
</evidence>
<evidence type="ECO:0000256" key="3">
    <source>
        <dbReference type="ARBA" id="ARBA00022989"/>
    </source>
</evidence>
<keyword evidence="2 6" id="KW-0812">Transmembrane</keyword>
<dbReference type="InterPro" id="IPR002035">
    <property type="entry name" value="VWF_A"/>
</dbReference>
<dbReference type="PROSITE" id="PS50234">
    <property type="entry name" value="VWFA"/>
    <property type="match status" value="1"/>
</dbReference>
<dbReference type="Pfam" id="PF13519">
    <property type="entry name" value="VWA_2"/>
    <property type="match status" value="1"/>
</dbReference>
<sequence>MYFGNPLYLWLLLVAPVLTLWAVRGRRRKALAWEVLGRWGRAPGDRSVTMLTALALTVAALAQPRFGGLPDSPIGPGQDVVLVFDVSRSMGAEDATPNRLALAVETAKSLVRHLARQPSDRSAVVAFAGRGVLRCPLTQNMGAVVDAMERLRPGGVQPGGTDLGAALDAAREAFDPNEPTEGRTIVLFSDGEDHIGRWNGPLERLIQAGVIVHTIALGDSTEGRPVPSSAPGQPLVYQGEPVVSKRQDEALEAIAERSGGASLKLGLATADLGLLYQDRIAPVARAHRLAARGADRPERFPIFLATALGFLLIGCRPVDRLGPLRWFSKRSAGVAMLGLAVLGQLGAADDPPPAASKAESAAEAVIRGQSDYAARRFPEALSAFETAVARAPARPVPYYNAGACLFQMGRYAEAIDAYQGARRRADAALRTKIDYALGNTLLCLGDLTGAVRCYDECLASTAHGPGLDDVRRDAAVNRQFAIEKLQSALSQDNENQPEKDPSQSRKNKSQPPRRGDAREDDGPGDAPSGDGRGDEGDEDPQQPRKGRTGGAGGASRRPPATADESPGERLDAAVDQIRDAQRRRLPDEPPADDPHVDRKDW</sequence>
<dbReference type="EMBL" id="CP019082">
    <property type="protein sequence ID" value="APW63731.1"/>
    <property type="molecule type" value="Genomic_DNA"/>
</dbReference>
<accession>A0A1U7CXT8</accession>
<evidence type="ECO:0000256" key="2">
    <source>
        <dbReference type="ARBA" id="ARBA00022692"/>
    </source>
</evidence>
<keyword evidence="1" id="KW-1003">Cell membrane</keyword>
<dbReference type="STRING" id="1387353.BSF38_05307"/>
<evidence type="ECO:0000256" key="5">
    <source>
        <dbReference type="SAM" id="MobiDB-lite"/>
    </source>
</evidence>
<dbReference type="AlphaFoldDB" id="A0A1U7CXT8"/>
<dbReference type="SMART" id="SM00327">
    <property type="entry name" value="VWA"/>
    <property type="match status" value="1"/>
</dbReference>
<reference evidence="9" key="1">
    <citation type="submission" date="2016-12" db="EMBL/GenBank/DDBJ databases">
        <title>Comparative genomics of four Isosphaeraceae planctomycetes: a common pool of plasmids and glycoside hydrolase genes.</title>
        <authorList>
            <person name="Ivanova A."/>
        </authorList>
    </citation>
    <scope>NUCLEOTIDE SEQUENCE [LARGE SCALE GENOMIC DNA]</scope>
    <source>
        <strain evidence="9">PX4</strain>
    </source>
</reference>
<keyword evidence="4 6" id="KW-0472">Membrane</keyword>
<name>A0A1U7CXT8_9BACT</name>
<feature type="region of interest" description="Disordered" evidence="5">
    <location>
        <begin position="487"/>
        <end position="601"/>
    </location>
</feature>
<dbReference type="SMART" id="SM00028">
    <property type="entry name" value="TPR"/>
    <property type="match status" value="3"/>
</dbReference>
<dbReference type="SUPFAM" id="SSF53300">
    <property type="entry name" value="vWA-like"/>
    <property type="match status" value="1"/>
</dbReference>
<dbReference type="InterPro" id="IPR036465">
    <property type="entry name" value="vWFA_dom_sf"/>
</dbReference>
<gene>
    <name evidence="8" type="ORF">BSF38_05307</name>
</gene>
<keyword evidence="3 6" id="KW-1133">Transmembrane helix</keyword>
<keyword evidence="9" id="KW-1185">Reference proteome</keyword>
<evidence type="ECO:0000313" key="8">
    <source>
        <dbReference type="EMBL" id="APW63731.1"/>
    </source>
</evidence>
<dbReference type="InterPro" id="IPR019734">
    <property type="entry name" value="TPR_rpt"/>
</dbReference>
<dbReference type="Gene3D" id="1.25.40.10">
    <property type="entry name" value="Tetratricopeptide repeat domain"/>
    <property type="match status" value="1"/>
</dbReference>
<organism evidence="8 9">
    <name type="scientific">Paludisphaera borealis</name>
    <dbReference type="NCBI Taxonomy" id="1387353"/>
    <lineage>
        <taxon>Bacteria</taxon>
        <taxon>Pseudomonadati</taxon>
        <taxon>Planctomycetota</taxon>
        <taxon>Planctomycetia</taxon>
        <taxon>Isosphaerales</taxon>
        <taxon>Isosphaeraceae</taxon>
        <taxon>Paludisphaera</taxon>
    </lineage>
</organism>
<dbReference type="RefSeq" id="WP_076350043.1">
    <property type="nucleotide sequence ID" value="NZ_CP019082.1"/>
</dbReference>
<dbReference type="KEGG" id="pbor:BSF38_05307"/>
<dbReference type="PANTHER" id="PTHR22550">
    <property type="entry name" value="SPORE GERMINATION PROTEIN"/>
    <property type="match status" value="1"/>
</dbReference>
<dbReference type="OrthoDB" id="9781333at2"/>
<dbReference type="Gene3D" id="3.40.50.410">
    <property type="entry name" value="von Willebrand factor, type A domain"/>
    <property type="match status" value="1"/>
</dbReference>
<dbReference type="SUPFAM" id="SSF48452">
    <property type="entry name" value="TPR-like"/>
    <property type="match status" value="1"/>
</dbReference>
<evidence type="ECO:0000256" key="6">
    <source>
        <dbReference type="SAM" id="Phobius"/>
    </source>
</evidence>
<dbReference type="Pfam" id="PF14559">
    <property type="entry name" value="TPR_19"/>
    <property type="match status" value="1"/>
</dbReference>
<feature type="compositionally biased region" description="Basic and acidic residues" evidence="5">
    <location>
        <begin position="566"/>
        <end position="601"/>
    </location>
</feature>
<dbReference type="InterPro" id="IPR050768">
    <property type="entry name" value="UPF0353/GerABKA_families"/>
</dbReference>